<dbReference type="AlphaFoldDB" id="O74085"/>
<dbReference type="Proteomes" id="UP000000752">
    <property type="component" value="Chromosome"/>
</dbReference>
<dbReference type="EnsemblBacteria" id="BAA29290">
    <property type="protein sequence ID" value="BAA29290"/>
    <property type="gene ID" value="BAA29290"/>
</dbReference>
<name>O74085_PYRHO</name>
<keyword evidence="3" id="KW-1185">Reference proteome</keyword>
<evidence type="ECO:0000256" key="1">
    <source>
        <dbReference type="SAM" id="MobiDB-lite"/>
    </source>
</evidence>
<dbReference type="PIR" id="C71245">
    <property type="entry name" value="C71245"/>
</dbReference>
<accession>O74085</accession>
<feature type="compositionally biased region" description="Basic and acidic residues" evidence="1">
    <location>
        <begin position="31"/>
        <end position="47"/>
    </location>
</feature>
<dbReference type="EMBL" id="BA000001">
    <property type="protein sequence ID" value="BAA29290.1"/>
    <property type="molecule type" value="Genomic_DNA"/>
</dbReference>
<proteinExistence type="predicted"/>
<gene>
    <name evidence="2" type="ORF">PHS002</name>
</gene>
<sequence>MARLRGLSPVAAGKPTCPQPGLCPVRGGVRKRPESRPRDPKPVDLARGRVKSLNRGMEAR</sequence>
<evidence type="ECO:0000313" key="2">
    <source>
        <dbReference type="EMBL" id="BAA29290.1"/>
    </source>
</evidence>
<organism evidence="2 3">
    <name type="scientific">Pyrococcus horikoshii (strain ATCC 700860 / DSM 12428 / JCM 9974 / NBRC 100139 / OT-3)</name>
    <dbReference type="NCBI Taxonomy" id="70601"/>
    <lineage>
        <taxon>Archaea</taxon>
        <taxon>Methanobacteriati</taxon>
        <taxon>Methanobacteriota</taxon>
        <taxon>Thermococci</taxon>
        <taxon>Thermococcales</taxon>
        <taxon>Thermococcaceae</taxon>
        <taxon>Pyrococcus</taxon>
    </lineage>
</organism>
<feature type="region of interest" description="Disordered" evidence="1">
    <location>
        <begin position="1"/>
        <end position="60"/>
    </location>
</feature>
<protein>
    <submittedName>
        <fullName evidence="2">Uncharacterized protein</fullName>
    </submittedName>
</protein>
<evidence type="ECO:0000313" key="3">
    <source>
        <dbReference type="Proteomes" id="UP000000752"/>
    </source>
</evidence>
<reference evidence="2 3" key="1">
    <citation type="journal article" date="1998" name="DNA Res.">
        <title>Complete sequence and gene organization of the genome of a hyper-thermophilic archaebacterium, Pyrococcus horikoshii OT3.</title>
        <authorList>
            <person name="Kawarabayasi Y."/>
            <person name="Sawada M."/>
            <person name="Horikawa H."/>
            <person name="Haikawa Y."/>
            <person name="Hino Y."/>
            <person name="Yamamoto S."/>
            <person name="Sekine M."/>
            <person name="Baba S."/>
            <person name="Kosugi H."/>
            <person name="Hosoyama A."/>
            <person name="Nagai Y."/>
            <person name="Sakai M."/>
            <person name="Ogura K."/>
            <person name="Otuka R."/>
            <person name="Nakazawa H."/>
            <person name="Takamiya M."/>
            <person name="Ohfuku Y."/>
            <person name="Funahashi T."/>
            <person name="Tanaka T."/>
            <person name="Kudoh Y."/>
            <person name="Yamazaki J."/>
            <person name="Kushida N."/>
            <person name="Oguchi A."/>
            <person name="Aoki K."/>
            <person name="Nakamura Y."/>
            <person name="Robb T.F."/>
            <person name="Horikoshi K."/>
            <person name="Masuchi Y."/>
            <person name="Shizuya H."/>
            <person name="Kikuchi H."/>
        </authorList>
    </citation>
    <scope>NUCLEOTIDE SEQUENCE [LARGE SCALE GENOMIC DNA]</scope>
    <source>
        <strain evidence="3">ATCC 700860 / DSM 12428 / JCM 9974 / NBRC 100139 / OT-3</strain>
    </source>
</reference>
<dbReference type="STRING" id="70601.gene:9377134"/>
<dbReference type="KEGG" id="pho:PHS002"/>